<evidence type="ECO:0000256" key="9">
    <source>
        <dbReference type="ARBA" id="ARBA00048793"/>
    </source>
</evidence>
<dbReference type="EMBL" id="CP002858">
    <property type="protein sequence ID" value="AEI15491.1"/>
    <property type="molecule type" value="Genomic_DNA"/>
</dbReference>
<dbReference type="InterPro" id="IPR051402">
    <property type="entry name" value="KPR-Related"/>
</dbReference>
<evidence type="ECO:0000256" key="8">
    <source>
        <dbReference type="ARBA" id="ARBA00032024"/>
    </source>
</evidence>
<dbReference type="PANTHER" id="PTHR21708">
    <property type="entry name" value="PROBABLE 2-DEHYDROPANTOATE 2-REDUCTASE"/>
    <property type="match status" value="1"/>
</dbReference>
<evidence type="ECO:0000256" key="2">
    <source>
        <dbReference type="ARBA" id="ARBA00007870"/>
    </source>
</evidence>
<proteinExistence type="inferred from homology"/>
<evidence type="ECO:0000256" key="6">
    <source>
        <dbReference type="ARBA" id="ARBA00022857"/>
    </source>
</evidence>
<dbReference type="STRING" id="717231.Flexsi_1853"/>
<reference evidence="11 12" key="1">
    <citation type="journal article" date="2011" name="Stand. Genomic Sci.">
        <title>Genome sequence of the moderately thermophilic halophile Flexistipes sinusarabici strain (MAS10).</title>
        <authorList>
            <person name="Lapidus A."/>
            <person name="Chertkov O."/>
            <person name="Nolan M."/>
            <person name="Lucas S."/>
            <person name="Hammon N."/>
            <person name="Deshpande S."/>
            <person name="Cheng J.F."/>
            <person name="Tapia R."/>
            <person name="Han C."/>
            <person name="Goodwin L."/>
            <person name="Pitluck S."/>
            <person name="Liolios K."/>
            <person name="Pagani I."/>
            <person name="Ivanova N."/>
            <person name="Huntemann M."/>
            <person name="Mavromatis K."/>
            <person name="Mikhailova N."/>
            <person name="Pati A."/>
            <person name="Chen A."/>
            <person name="Palaniappan K."/>
            <person name="Land M."/>
            <person name="Hauser L."/>
            <person name="Brambilla E.M."/>
            <person name="Rohde M."/>
            <person name="Abt B."/>
            <person name="Spring S."/>
            <person name="Goker M."/>
            <person name="Bristow J."/>
            <person name="Eisen J.A."/>
            <person name="Markowitz V."/>
            <person name="Hugenholtz P."/>
            <person name="Kyrpides N.C."/>
            <person name="Klenk H.P."/>
            <person name="Woyke T."/>
        </authorList>
    </citation>
    <scope>NUCLEOTIDE SEQUENCE [LARGE SCALE GENOMIC DNA]</scope>
    <source>
        <strain evidence="12">DSM 4947 / MAS 10</strain>
    </source>
</reference>
<evidence type="ECO:0000259" key="10">
    <source>
        <dbReference type="PROSITE" id="PS51462"/>
    </source>
</evidence>
<dbReference type="Pfam" id="PF08546">
    <property type="entry name" value="ApbA_C"/>
    <property type="match status" value="1"/>
</dbReference>
<dbReference type="InterPro" id="IPR003710">
    <property type="entry name" value="ApbA"/>
</dbReference>
<dbReference type="SUPFAM" id="SSF51735">
    <property type="entry name" value="NAD(P)-binding Rossmann-fold domains"/>
    <property type="match status" value="1"/>
</dbReference>
<dbReference type="eggNOG" id="COG1051">
    <property type="taxonomic scope" value="Bacteria"/>
</dbReference>
<dbReference type="RefSeq" id="WP_013886958.1">
    <property type="nucleotide sequence ID" value="NC_015672.1"/>
</dbReference>
<dbReference type="Gene3D" id="3.90.79.10">
    <property type="entry name" value="Nucleoside Triphosphate Pyrophosphohydrolase"/>
    <property type="match status" value="1"/>
</dbReference>
<evidence type="ECO:0000256" key="3">
    <source>
        <dbReference type="ARBA" id="ARBA00013014"/>
    </source>
</evidence>
<dbReference type="KEGG" id="fsi:Flexsi_1853"/>
<dbReference type="OrthoDB" id="9800163at2"/>
<dbReference type="InterPro" id="IPR000086">
    <property type="entry name" value="NUDIX_hydrolase_dom"/>
</dbReference>
<keyword evidence="6" id="KW-0521">NADP</keyword>
<dbReference type="EC" id="1.1.1.169" evidence="3"/>
<keyword evidence="7 11" id="KW-0560">Oxidoreductase</keyword>
<dbReference type="InterPro" id="IPR036291">
    <property type="entry name" value="NAD(P)-bd_dom_sf"/>
</dbReference>
<dbReference type="InterPro" id="IPR015797">
    <property type="entry name" value="NUDIX_hydrolase-like_dom_sf"/>
</dbReference>
<evidence type="ECO:0000313" key="11">
    <source>
        <dbReference type="EMBL" id="AEI15491.1"/>
    </source>
</evidence>
<evidence type="ECO:0000256" key="5">
    <source>
        <dbReference type="ARBA" id="ARBA00022801"/>
    </source>
</evidence>
<dbReference type="FunFam" id="1.10.1040.10:FF:000017">
    <property type="entry name" value="2-dehydropantoate 2-reductase"/>
    <property type="match status" value="1"/>
</dbReference>
<dbReference type="Pfam" id="PF00293">
    <property type="entry name" value="NUDIX"/>
    <property type="match status" value="1"/>
</dbReference>
<dbReference type="InterPro" id="IPR020084">
    <property type="entry name" value="NUDIX_hydrolase_CS"/>
</dbReference>
<dbReference type="GO" id="GO:0015940">
    <property type="term" value="P:pantothenate biosynthetic process"/>
    <property type="evidence" value="ECO:0007669"/>
    <property type="project" value="InterPro"/>
</dbReference>
<feature type="domain" description="Nudix hydrolase" evidence="10">
    <location>
        <begin position="312"/>
        <end position="440"/>
    </location>
</feature>
<dbReference type="CDD" id="cd18873">
    <property type="entry name" value="NUDIX_NadM_like"/>
    <property type="match status" value="1"/>
</dbReference>
<dbReference type="Gene3D" id="3.40.50.720">
    <property type="entry name" value="NAD(P)-binding Rossmann-like Domain"/>
    <property type="match status" value="1"/>
</dbReference>
<evidence type="ECO:0000313" key="12">
    <source>
        <dbReference type="Proteomes" id="UP000006621"/>
    </source>
</evidence>
<comment type="pathway">
    <text evidence="1">Cofactor biosynthesis; (R)-pantothenate biosynthesis; (R)-pantoate from 3-methyl-2-oxobutanoate: step 2/2.</text>
</comment>
<name>F8E3Y9_FLESM</name>
<dbReference type="GO" id="GO:0005737">
    <property type="term" value="C:cytoplasm"/>
    <property type="evidence" value="ECO:0007669"/>
    <property type="project" value="TreeGrafter"/>
</dbReference>
<comment type="similarity">
    <text evidence="2">Belongs to the ketopantoate reductase family.</text>
</comment>
<dbReference type="AlphaFoldDB" id="F8E3Y9"/>
<dbReference type="SUPFAM" id="SSF48179">
    <property type="entry name" value="6-phosphogluconate dehydrogenase C-terminal domain-like"/>
    <property type="match status" value="1"/>
</dbReference>
<dbReference type="InterPro" id="IPR013332">
    <property type="entry name" value="KPR_N"/>
</dbReference>
<dbReference type="eggNOG" id="COG1893">
    <property type="taxonomic scope" value="Bacteria"/>
</dbReference>
<keyword evidence="5" id="KW-0378">Hydrolase</keyword>
<dbReference type="InterPro" id="IPR020476">
    <property type="entry name" value="Nudix_hydrolase"/>
</dbReference>
<accession>F8E3Y9</accession>
<dbReference type="PROSITE" id="PS00893">
    <property type="entry name" value="NUDIX_BOX"/>
    <property type="match status" value="1"/>
</dbReference>
<dbReference type="Pfam" id="PF02558">
    <property type="entry name" value="ApbA"/>
    <property type="match status" value="1"/>
</dbReference>
<keyword evidence="12" id="KW-1185">Reference proteome</keyword>
<dbReference type="Gene3D" id="1.10.1040.10">
    <property type="entry name" value="N-(1-d-carboxylethyl)-l-norvaline Dehydrogenase, domain 2"/>
    <property type="match status" value="1"/>
</dbReference>
<comment type="catalytic activity">
    <reaction evidence="9">
        <text>(R)-pantoate + NADP(+) = 2-dehydropantoate + NADPH + H(+)</text>
        <dbReference type="Rhea" id="RHEA:16233"/>
        <dbReference type="ChEBI" id="CHEBI:11561"/>
        <dbReference type="ChEBI" id="CHEBI:15378"/>
        <dbReference type="ChEBI" id="CHEBI:15980"/>
        <dbReference type="ChEBI" id="CHEBI:57783"/>
        <dbReference type="ChEBI" id="CHEBI:58349"/>
        <dbReference type="EC" id="1.1.1.169"/>
    </reaction>
</comment>
<evidence type="ECO:0000256" key="7">
    <source>
        <dbReference type="ARBA" id="ARBA00023002"/>
    </source>
</evidence>
<dbReference type="GO" id="GO:0008677">
    <property type="term" value="F:2-dehydropantoate 2-reductase activity"/>
    <property type="evidence" value="ECO:0007669"/>
    <property type="project" value="UniProtKB-EC"/>
</dbReference>
<dbReference type="Proteomes" id="UP000006621">
    <property type="component" value="Chromosome"/>
</dbReference>
<organism evidence="11 12">
    <name type="scientific">Flexistipes sinusarabici (strain ATCC 49648 / DSM 4947 / MAS 10)</name>
    <dbReference type="NCBI Taxonomy" id="717231"/>
    <lineage>
        <taxon>Bacteria</taxon>
        <taxon>Pseudomonadati</taxon>
        <taxon>Deferribacterota</taxon>
        <taxon>Deferribacteres</taxon>
        <taxon>Deferribacterales</taxon>
        <taxon>Flexistipitaceae</taxon>
        <taxon>Flexistipes</taxon>
    </lineage>
</organism>
<sequence>MAEFHSDKKIAVLGAGAVGSFYGGMLAKSGFDVTLIARGKHLEALQSKGLRIESYRYGNLDLQVKADSKLKGVYDVIIVSTKSEDTAAACENIGNHLSKNGFVVSLQNGVDNTKTISQFLPIEKIIPSRIYVGLSVTAPGVVKHSAEGILGFGAADKTDKSYVDAFERILSETELEYKVEEDILQAQWKKLLWNLAFNPLSALLESTCGKLSHDEEINDLMHKIVEEGVRAARYRGVDVPESYAVSVPDRIKGLENFKTSMLQDIEKGKNPEIDGIILPVITTLKDHGQNAPYCETIYKSLKFKYGKKFIYTPKLTVDMIVENETGEILLIKRKNPPHGWALPGGFVDYGEKTEDAAVRELAEETGISVSVNNINLLGVYSDPSRDPRGHTASVVYYVKANAEAEAADDAKEASFFVKNNIPEDIAFDHRKILDDYFGKLSVRRKT</sequence>
<dbReference type="InterPro" id="IPR013328">
    <property type="entry name" value="6PGD_dom2"/>
</dbReference>
<evidence type="ECO:0000256" key="1">
    <source>
        <dbReference type="ARBA" id="ARBA00004994"/>
    </source>
</evidence>
<evidence type="ECO:0000256" key="4">
    <source>
        <dbReference type="ARBA" id="ARBA00019465"/>
    </source>
</evidence>
<dbReference type="NCBIfam" id="TIGR00745">
    <property type="entry name" value="apbA_panE"/>
    <property type="match status" value="1"/>
</dbReference>
<dbReference type="PROSITE" id="PS51462">
    <property type="entry name" value="NUDIX"/>
    <property type="match status" value="1"/>
</dbReference>
<gene>
    <name evidence="11" type="ordered locus">Flexsi_1853</name>
</gene>
<dbReference type="InterPro" id="IPR013752">
    <property type="entry name" value="KPA_reductase"/>
</dbReference>
<protein>
    <recommendedName>
        <fullName evidence="4">2-dehydropantoate 2-reductase</fullName>
        <ecNumber evidence="3">1.1.1.169</ecNumber>
    </recommendedName>
    <alternativeName>
        <fullName evidence="8">Ketopantoate reductase</fullName>
    </alternativeName>
</protein>
<dbReference type="InterPro" id="IPR008927">
    <property type="entry name" value="6-PGluconate_DH-like_C_sf"/>
</dbReference>
<dbReference type="PANTHER" id="PTHR21708:SF26">
    <property type="entry name" value="2-DEHYDROPANTOATE 2-REDUCTASE"/>
    <property type="match status" value="1"/>
</dbReference>
<reference evidence="12" key="2">
    <citation type="submission" date="2011-06" db="EMBL/GenBank/DDBJ databases">
        <title>The complete genome of Flexistipes sinusarabici DSM 4947.</title>
        <authorList>
            <person name="Lucas S."/>
            <person name="Han J."/>
            <person name="Lapidus A."/>
            <person name="Bruce D."/>
            <person name="Goodwin L."/>
            <person name="Pitluck S."/>
            <person name="Peters L."/>
            <person name="Kyrpides N."/>
            <person name="Mavromatis K."/>
            <person name="Ivanova N."/>
            <person name="Mikhailova N."/>
            <person name="Chertkov O."/>
            <person name="Detter J.C."/>
            <person name="Tapia R."/>
            <person name="Han C."/>
            <person name="Land M."/>
            <person name="Hauser L."/>
            <person name="Markowitz V."/>
            <person name="Cheng J.-F."/>
            <person name="Hugenholtz P."/>
            <person name="Woyke T."/>
            <person name="Wu D."/>
            <person name="Spring S."/>
            <person name="Schroeder M."/>
            <person name="Brambilla E."/>
            <person name="Klenk H.-P."/>
            <person name="Eisen J.A."/>
        </authorList>
    </citation>
    <scope>NUCLEOTIDE SEQUENCE [LARGE SCALE GENOMIC DNA]</scope>
    <source>
        <strain evidence="12">DSM 4947 / MAS 10</strain>
    </source>
</reference>
<dbReference type="GO" id="GO:0016787">
    <property type="term" value="F:hydrolase activity"/>
    <property type="evidence" value="ECO:0007669"/>
    <property type="project" value="UniProtKB-KW"/>
</dbReference>
<dbReference type="PRINTS" id="PR00502">
    <property type="entry name" value="NUDIXFAMILY"/>
</dbReference>
<dbReference type="HOGENOM" id="CLU_031468_6_0_0"/>
<dbReference type="SUPFAM" id="SSF55811">
    <property type="entry name" value="Nudix"/>
    <property type="match status" value="1"/>
</dbReference>